<evidence type="ECO:0000313" key="2">
    <source>
        <dbReference type="Proteomes" id="UP000034920"/>
    </source>
</evidence>
<accession>A0A0G0XDE9</accession>
<dbReference type="Proteomes" id="UP000034920">
    <property type="component" value="Unassembled WGS sequence"/>
</dbReference>
<feature type="non-terminal residue" evidence="1">
    <location>
        <position position="140"/>
    </location>
</feature>
<organism evidence="1 2">
    <name type="scientific">candidate division WWE3 bacterium GW2011_GWA1_41_8</name>
    <dbReference type="NCBI Taxonomy" id="1619103"/>
    <lineage>
        <taxon>Bacteria</taxon>
        <taxon>Katanobacteria</taxon>
    </lineage>
</organism>
<gene>
    <name evidence="1" type="ORF">UU80_C0007G0001</name>
</gene>
<sequence>MADADKDYTTWNLTPLFNSDDDPRIDDEKELILQNAYKFINKWKDRSDYLQEPVVLKEALDEYEEWDRKWGTSGDQGYYFGLRRSQEQDNAHLKAVTNKIKDMSIKIANDIQFFTIRLAKIPEDKQKEFLEYEPLSPYKH</sequence>
<evidence type="ECO:0000313" key="1">
    <source>
        <dbReference type="EMBL" id="KKS22417.1"/>
    </source>
</evidence>
<comment type="caution">
    <text evidence="1">The sequence shown here is derived from an EMBL/GenBank/DDBJ whole genome shotgun (WGS) entry which is preliminary data.</text>
</comment>
<reference evidence="1 2" key="1">
    <citation type="journal article" date="2015" name="Nature">
        <title>rRNA introns, odd ribosomes, and small enigmatic genomes across a large radiation of phyla.</title>
        <authorList>
            <person name="Brown C.T."/>
            <person name="Hug L.A."/>
            <person name="Thomas B.C."/>
            <person name="Sharon I."/>
            <person name="Castelle C.J."/>
            <person name="Singh A."/>
            <person name="Wilkins M.J."/>
            <person name="Williams K.H."/>
            <person name="Banfield J.F."/>
        </authorList>
    </citation>
    <scope>NUCLEOTIDE SEQUENCE [LARGE SCALE GENOMIC DNA]</scope>
</reference>
<name>A0A0G0XDE9_UNCKA</name>
<dbReference type="EMBL" id="LCCA01000007">
    <property type="protein sequence ID" value="KKS22417.1"/>
    <property type="molecule type" value="Genomic_DNA"/>
</dbReference>
<proteinExistence type="predicted"/>
<dbReference type="Gene3D" id="1.20.140.70">
    <property type="entry name" value="Oligopeptidase f, N-terminal domain"/>
    <property type="match status" value="1"/>
</dbReference>
<dbReference type="AlphaFoldDB" id="A0A0G0XDE9"/>
<protein>
    <submittedName>
        <fullName evidence="1">Uncharacterized protein</fullName>
    </submittedName>
</protein>